<sequence length="166" mass="19723">MEMTHAQRLILSNQYTLMSQLDNANAEHYERLKTIVERGYDLQIKELTRAFDCLPEEQCQTIISTMDMFHAMQESHHMLSKEAQNDIDARRLRFLGYDAVTETQAMNYVRFLVHTEQRYPQFLPNEHEFNSQVPMADKYQKMLAVWQQCPRQYHLSVAELHQILNA</sequence>
<dbReference type="InterPro" id="IPR005587">
    <property type="entry name" value="UPF0304_YfbU"/>
</dbReference>
<dbReference type="Gene3D" id="1.10.3190.10">
    <property type="entry name" value="yfbu gene product, domain 2"/>
    <property type="match status" value="1"/>
</dbReference>
<dbReference type="Proteomes" id="UP001595384">
    <property type="component" value="Unassembled WGS sequence"/>
</dbReference>
<evidence type="ECO:0000313" key="3">
    <source>
        <dbReference type="Proteomes" id="UP001595384"/>
    </source>
</evidence>
<reference evidence="3" key="1">
    <citation type="journal article" date="2019" name="Int. J. Syst. Evol. Microbiol.">
        <title>The Global Catalogue of Microorganisms (GCM) 10K type strain sequencing project: providing services to taxonomists for standard genome sequencing and annotation.</title>
        <authorList>
            <consortium name="The Broad Institute Genomics Platform"/>
            <consortium name="The Broad Institute Genome Sequencing Center for Infectious Disease"/>
            <person name="Wu L."/>
            <person name="Ma J."/>
        </authorList>
    </citation>
    <scope>NUCLEOTIDE SEQUENCE [LARGE SCALE GENOMIC DNA]</scope>
    <source>
        <strain evidence="3">KCTC 62784</strain>
    </source>
</reference>
<evidence type="ECO:0000256" key="1">
    <source>
        <dbReference type="HAMAP-Rule" id="MF_00762"/>
    </source>
</evidence>
<name>A0ABV7CBT5_9VIBR</name>
<evidence type="ECO:0000313" key="2">
    <source>
        <dbReference type="EMBL" id="MFC3025486.1"/>
    </source>
</evidence>
<accession>A0ABV7CBT5</accession>
<dbReference type="SUPFAM" id="SSF116960">
    <property type="entry name" value="YfbU-like"/>
    <property type="match status" value="1"/>
</dbReference>
<keyword evidence="3" id="KW-1185">Reference proteome</keyword>
<organism evidence="2 3">
    <name type="scientific">Vibrio zhugei</name>
    <dbReference type="NCBI Taxonomy" id="2479546"/>
    <lineage>
        <taxon>Bacteria</taxon>
        <taxon>Pseudomonadati</taxon>
        <taxon>Pseudomonadota</taxon>
        <taxon>Gammaproteobacteria</taxon>
        <taxon>Vibrionales</taxon>
        <taxon>Vibrionaceae</taxon>
        <taxon>Vibrio</taxon>
    </lineage>
</organism>
<dbReference type="EMBL" id="JBHRSE010000119">
    <property type="protein sequence ID" value="MFC3025486.1"/>
    <property type="molecule type" value="Genomic_DNA"/>
</dbReference>
<dbReference type="RefSeq" id="WP_123016317.1">
    <property type="nucleotide sequence ID" value="NZ_AP024911.1"/>
</dbReference>
<protein>
    <recommendedName>
        <fullName evidence="1">UPF0304 protein ACFODT_16920</fullName>
    </recommendedName>
</protein>
<dbReference type="NCBIfam" id="NF003936">
    <property type="entry name" value="PRK05445.1"/>
    <property type="match status" value="1"/>
</dbReference>
<dbReference type="Pfam" id="PF03887">
    <property type="entry name" value="YfbU"/>
    <property type="match status" value="1"/>
</dbReference>
<comment type="similarity">
    <text evidence="1">Belongs to the UPF0304 family.</text>
</comment>
<comment type="caution">
    <text evidence="2">The sequence shown here is derived from an EMBL/GenBank/DDBJ whole genome shotgun (WGS) entry which is preliminary data.</text>
</comment>
<dbReference type="InterPro" id="IPR023145">
    <property type="entry name" value="YfbU_helix-hairpin_sf"/>
</dbReference>
<dbReference type="InterPro" id="IPR023146">
    <property type="entry name" value="YfbU_alpha-helical_sf"/>
</dbReference>
<dbReference type="PIRSF" id="PIRSF006272">
    <property type="entry name" value="UCP006272"/>
    <property type="match status" value="1"/>
</dbReference>
<gene>
    <name evidence="2" type="ORF">ACFODT_16920</name>
</gene>
<proteinExistence type="inferred from homology"/>
<dbReference type="Gene3D" id="1.10.287.680">
    <property type="entry name" value="Helix hairpin bin"/>
    <property type="match status" value="1"/>
</dbReference>
<dbReference type="HAMAP" id="MF_00762">
    <property type="entry name" value="UPF0304"/>
    <property type="match status" value="1"/>
</dbReference>